<organism evidence="2 3">
    <name type="scientific">Nocardia acididurans</name>
    <dbReference type="NCBI Taxonomy" id="2802282"/>
    <lineage>
        <taxon>Bacteria</taxon>
        <taxon>Bacillati</taxon>
        <taxon>Actinomycetota</taxon>
        <taxon>Actinomycetes</taxon>
        <taxon>Mycobacteriales</taxon>
        <taxon>Nocardiaceae</taxon>
        <taxon>Nocardia</taxon>
    </lineage>
</organism>
<comment type="caution">
    <text evidence="2">The sequence shown here is derived from an EMBL/GenBank/DDBJ whole genome shotgun (WGS) entry which is preliminary data.</text>
</comment>
<dbReference type="Pfam" id="PF01674">
    <property type="entry name" value="Lipase_2"/>
    <property type="match status" value="1"/>
</dbReference>
<name>A0ABS1LYX7_9NOCA</name>
<dbReference type="RefSeq" id="WP_201942297.1">
    <property type="nucleotide sequence ID" value="NZ_JAERRJ010000001.1"/>
</dbReference>
<evidence type="ECO:0000256" key="1">
    <source>
        <dbReference type="SAM" id="SignalP"/>
    </source>
</evidence>
<dbReference type="Proteomes" id="UP000602198">
    <property type="component" value="Unassembled WGS sequence"/>
</dbReference>
<accession>A0ABS1LYX7</accession>
<keyword evidence="1" id="KW-0732">Signal</keyword>
<protein>
    <submittedName>
        <fullName evidence="2">Alpha/beta fold hydrolase</fullName>
    </submittedName>
</protein>
<dbReference type="SUPFAM" id="SSF53474">
    <property type="entry name" value="alpha/beta-Hydrolases"/>
    <property type="match status" value="1"/>
</dbReference>
<gene>
    <name evidence="2" type="ORF">JK358_01040</name>
</gene>
<feature type="signal peptide" evidence="1">
    <location>
        <begin position="1"/>
        <end position="30"/>
    </location>
</feature>
<dbReference type="GO" id="GO:0016787">
    <property type="term" value="F:hydrolase activity"/>
    <property type="evidence" value="ECO:0007669"/>
    <property type="project" value="UniProtKB-KW"/>
</dbReference>
<keyword evidence="3" id="KW-1185">Reference proteome</keyword>
<sequence>MLLAKFKTMLLAGLAGALAATLAIPGTASAADLPVVWGMGPFIDSSLNAKPPYDPPGGNDWTCKPTAAHPLPVVLVHGAFGNGENSWQAVSPLLKNEGHCVFALSYGTYPGDSGLLGGVGGRIPIMDSVPELARFVDQVLAATGAPKVKLLTWSEGTLVSAAYIQFLGGDQTVDAQVSLAPIWKGTHVAQSLVNTVNALGIYNSVYTAMNPPCAACADLLAGSAFIDKLQASGVYSDKVRYYSVLTETDGQVVPYTQGLKDAPNATNVILQHGCSEDLTGHLFLTSDPRAVHLAVQGLDPELPRTIPCAPNATPAGI</sequence>
<evidence type="ECO:0000313" key="3">
    <source>
        <dbReference type="Proteomes" id="UP000602198"/>
    </source>
</evidence>
<feature type="chain" id="PRO_5046193191" evidence="1">
    <location>
        <begin position="31"/>
        <end position="317"/>
    </location>
</feature>
<dbReference type="InterPro" id="IPR002918">
    <property type="entry name" value="Lipase_EstA/Esterase_EstB"/>
</dbReference>
<dbReference type="Gene3D" id="3.40.50.1820">
    <property type="entry name" value="alpha/beta hydrolase"/>
    <property type="match status" value="1"/>
</dbReference>
<dbReference type="InterPro" id="IPR029058">
    <property type="entry name" value="AB_hydrolase_fold"/>
</dbReference>
<proteinExistence type="predicted"/>
<reference evidence="2 3" key="1">
    <citation type="submission" date="2021-01" db="EMBL/GenBank/DDBJ databases">
        <title>WGS of actinomycetes isolated from Thailand.</title>
        <authorList>
            <person name="Thawai C."/>
        </authorList>
    </citation>
    <scope>NUCLEOTIDE SEQUENCE [LARGE SCALE GENOMIC DNA]</scope>
    <source>
        <strain evidence="2 3">LPG 2</strain>
    </source>
</reference>
<dbReference type="EMBL" id="JAERRJ010000001">
    <property type="protein sequence ID" value="MBL1072975.1"/>
    <property type="molecule type" value="Genomic_DNA"/>
</dbReference>
<keyword evidence="2" id="KW-0378">Hydrolase</keyword>
<evidence type="ECO:0000313" key="2">
    <source>
        <dbReference type="EMBL" id="MBL1072975.1"/>
    </source>
</evidence>